<feature type="region of interest" description="Disordered" evidence="1">
    <location>
        <begin position="1"/>
        <end position="54"/>
    </location>
</feature>
<name>A0ABY4SX50_9GAMM</name>
<protein>
    <submittedName>
        <fullName evidence="2">Uncharacterized protein</fullName>
    </submittedName>
</protein>
<keyword evidence="3" id="KW-1185">Reference proteome</keyword>
<evidence type="ECO:0000313" key="3">
    <source>
        <dbReference type="Proteomes" id="UP001056681"/>
    </source>
</evidence>
<organism evidence="2 3">
    <name type="scientific">Luteibacter flocculans</name>
    <dbReference type="NCBI Taxonomy" id="2780091"/>
    <lineage>
        <taxon>Bacteria</taxon>
        <taxon>Pseudomonadati</taxon>
        <taxon>Pseudomonadota</taxon>
        <taxon>Gammaproteobacteria</taxon>
        <taxon>Lysobacterales</taxon>
        <taxon>Rhodanobacteraceae</taxon>
        <taxon>Luteibacter</taxon>
    </lineage>
</organism>
<reference evidence="2" key="1">
    <citation type="submission" date="2020-10" db="EMBL/GenBank/DDBJ databases">
        <title>Whole-genome sequence of Luteibacter sp. EIF3.</title>
        <authorList>
            <person name="Friedrich I."/>
            <person name="Hertel R."/>
            <person name="Daniel R."/>
        </authorList>
    </citation>
    <scope>NUCLEOTIDE SEQUENCE</scope>
    <source>
        <strain evidence="2">EIF3</strain>
    </source>
</reference>
<sequence>MDKRDQVMHDSNPFGIQMEAPMQPTVTVGKWAPKIDDTGDIGRIGSIHGGGDWG</sequence>
<dbReference type="Proteomes" id="UP001056681">
    <property type="component" value="Chromosome"/>
</dbReference>
<evidence type="ECO:0000256" key="1">
    <source>
        <dbReference type="SAM" id="MobiDB-lite"/>
    </source>
</evidence>
<dbReference type="RefSeq" id="WP_177257358.1">
    <property type="nucleotide sequence ID" value="NZ_CP063231.1"/>
</dbReference>
<accession>A0ABY4SX50</accession>
<gene>
    <name evidence="2" type="ORF">IM816_09135</name>
</gene>
<proteinExistence type="predicted"/>
<evidence type="ECO:0000313" key="2">
    <source>
        <dbReference type="EMBL" id="URL56840.1"/>
    </source>
</evidence>
<dbReference type="EMBL" id="CP063231">
    <property type="protein sequence ID" value="URL56840.1"/>
    <property type="molecule type" value="Genomic_DNA"/>
</dbReference>